<evidence type="ECO:0000313" key="7">
    <source>
        <dbReference type="Proteomes" id="UP000180057"/>
    </source>
</evidence>
<dbReference type="GO" id="GO:0004342">
    <property type="term" value="F:glucosamine-6-phosphate deaminase activity"/>
    <property type="evidence" value="ECO:0007669"/>
    <property type="project" value="UniProtKB-UniRule"/>
</dbReference>
<dbReference type="AlphaFoldDB" id="A0A1S2MCD0"/>
<evidence type="ECO:0000256" key="3">
    <source>
        <dbReference type="ARBA" id="ARBA00023277"/>
    </source>
</evidence>
<evidence type="ECO:0000259" key="5">
    <source>
        <dbReference type="Pfam" id="PF01182"/>
    </source>
</evidence>
<feature type="active site" description="For ring-opening step" evidence="4">
    <location>
        <position position="136"/>
    </location>
</feature>
<accession>A0A1S2MCD0</accession>
<dbReference type="SUPFAM" id="SSF100950">
    <property type="entry name" value="NagB/RpiA/CoA transferase-like"/>
    <property type="match status" value="1"/>
</dbReference>
<feature type="domain" description="Glucosamine/galactosamine-6-phosphate isomerase" evidence="5">
    <location>
        <begin position="10"/>
        <end position="226"/>
    </location>
</feature>
<comment type="function">
    <text evidence="4">Catalyzes the reversible isomerization-deamination of glucosamine 6-phosphate (GlcN6P) to form fructose 6-phosphate (Fru6P) and ammonium ion.</text>
</comment>
<feature type="active site" description="Proton acceptor; for ring-opening step" evidence="4">
    <location>
        <position position="138"/>
    </location>
</feature>
<dbReference type="GO" id="GO:0006043">
    <property type="term" value="P:glucosamine catabolic process"/>
    <property type="evidence" value="ECO:0007669"/>
    <property type="project" value="TreeGrafter"/>
</dbReference>
<keyword evidence="7" id="KW-1185">Reference proteome</keyword>
<gene>
    <name evidence="4" type="primary">nagB</name>
    <name evidence="6" type="ORF">BKP45_07075</name>
</gene>
<feature type="active site" description="Proton acceptor; for enolization step" evidence="4">
    <location>
        <position position="67"/>
    </location>
</feature>
<dbReference type="GO" id="GO:0005737">
    <property type="term" value="C:cytoplasm"/>
    <property type="evidence" value="ECO:0007669"/>
    <property type="project" value="TreeGrafter"/>
</dbReference>
<keyword evidence="3 4" id="KW-0119">Carbohydrate metabolism</keyword>
<feature type="active site" description="For ring-opening step" evidence="4">
    <location>
        <position position="143"/>
    </location>
</feature>
<dbReference type="Pfam" id="PF01182">
    <property type="entry name" value="Glucosamine_iso"/>
    <property type="match status" value="1"/>
</dbReference>
<reference evidence="6 7" key="1">
    <citation type="submission" date="2016-10" db="EMBL/GenBank/DDBJ databases">
        <title>Draft genome sequences of four alkaliphilic bacteria belonging to the Anaerobacillus genus.</title>
        <authorList>
            <person name="Bassil N.M."/>
            <person name="Lloyd J.R."/>
        </authorList>
    </citation>
    <scope>NUCLEOTIDE SEQUENCE [LARGE SCALE GENOMIC DNA]</scope>
    <source>
        <strain evidence="6 7">DSM 22531</strain>
    </source>
</reference>
<evidence type="ECO:0000256" key="2">
    <source>
        <dbReference type="ARBA" id="ARBA00022801"/>
    </source>
</evidence>
<evidence type="ECO:0000256" key="1">
    <source>
        <dbReference type="ARBA" id="ARBA00000644"/>
    </source>
</evidence>
<keyword evidence="2 4" id="KW-0378">Hydrolase</keyword>
<proteinExistence type="inferred from homology"/>
<dbReference type="InterPro" id="IPR037171">
    <property type="entry name" value="NagB/RpiA_transferase-like"/>
</dbReference>
<dbReference type="PROSITE" id="PS01161">
    <property type="entry name" value="GLC_GALNAC_ISOMERASE"/>
    <property type="match status" value="1"/>
</dbReference>
<dbReference type="FunFam" id="3.40.50.1360:FF:000003">
    <property type="entry name" value="Glucosamine-6-phosphate deaminase"/>
    <property type="match status" value="1"/>
</dbReference>
<dbReference type="CDD" id="cd01399">
    <property type="entry name" value="GlcN6P_deaminase"/>
    <property type="match status" value="1"/>
</dbReference>
<dbReference type="GO" id="GO:0005975">
    <property type="term" value="P:carbohydrate metabolic process"/>
    <property type="evidence" value="ECO:0007669"/>
    <property type="project" value="InterPro"/>
</dbReference>
<sequence>MKLIKVKNYEDMSEKVAEMIIEKIRKTSKLNLGLATGGTPKGTYKKLVEAYEKKMISFQQVTTFNLDEYVGLAPNDPNSYHYYMNKSLFDHVDIQPSNTNIPNGVARDLMEECVQYDYLIKKSGGIDLQILGIGQNGHIGFNEPGTSFDSGTHIVKLDDSTINANARYFNRLQDVPTHAITMGIQSILQSKEIILMVSGEEKSNALQRLLNGEVTEEFPASALKNHPNVYIIADEKALSSVFVS</sequence>
<dbReference type="GO" id="GO:0042802">
    <property type="term" value="F:identical protein binding"/>
    <property type="evidence" value="ECO:0007669"/>
    <property type="project" value="TreeGrafter"/>
</dbReference>
<dbReference type="UniPathway" id="UPA00629">
    <property type="reaction ID" value="UER00684"/>
</dbReference>
<comment type="similarity">
    <text evidence="4">Belongs to the glucosamine/galactosamine-6-phosphate isomerase family. NagB subfamily.</text>
</comment>
<dbReference type="InterPro" id="IPR004547">
    <property type="entry name" value="Glucosamine6P_isomerase"/>
</dbReference>
<dbReference type="EC" id="3.5.99.6" evidence="4"/>
<protein>
    <recommendedName>
        <fullName evidence="4">Glucosamine-6-phosphate deaminase</fullName>
        <ecNumber evidence="4">3.5.99.6</ecNumber>
    </recommendedName>
    <alternativeName>
        <fullName evidence="4">GlcN6P deaminase</fullName>
        <shortName evidence="4">GNPDA</shortName>
    </alternativeName>
    <alternativeName>
        <fullName evidence="4">Glucosamine-6-phosphate isomerase</fullName>
    </alternativeName>
</protein>
<dbReference type="PANTHER" id="PTHR11280">
    <property type="entry name" value="GLUCOSAMINE-6-PHOSPHATE ISOMERASE"/>
    <property type="match status" value="1"/>
</dbReference>
<dbReference type="Proteomes" id="UP000180057">
    <property type="component" value="Unassembled WGS sequence"/>
</dbReference>
<name>A0A1S2MCD0_9BACI</name>
<dbReference type="GO" id="GO:0006046">
    <property type="term" value="P:N-acetylglucosamine catabolic process"/>
    <property type="evidence" value="ECO:0007669"/>
    <property type="project" value="UniProtKB-UniRule"/>
</dbReference>
<organism evidence="6 7">
    <name type="scientific">Anaerobacillus alkalidiazotrophicus</name>
    <dbReference type="NCBI Taxonomy" id="472963"/>
    <lineage>
        <taxon>Bacteria</taxon>
        <taxon>Bacillati</taxon>
        <taxon>Bacillota</taxon>
        <taxon>Bacilli</taxon>
        <taxon>Bacillales</taxon>
        <taxon>Bacillaceae</taxon>
        <taxon>Anaerobacillus</taxon>
    </lineage>
</organism>
<evidence type="ECO:0000313" key="6">
    <source>
        <dbReference type="EMBL" id="OIJ22391.1"/>
    </source>
</evidence>
<dbReference type="GO" id="GO:0019262">
    <property type="term" value="P:N-acetylneuraminate catabolic process"/>
    <property type="evidence" value="ECO:0007669"/>
    <property type="project" value="UniProtKB-UniRule"/>
</dbReference>
<dbReference type="Gene3D" id="3.40.50.1360">
    <property type="match status" value="1"/>
</dbReference>
<dbReference type="PANTHER" id="PTHR11280:SF5">
    <property type="entry name" value="GLUCOSAMINE-6-PHOSPHATE ISOMERASE"/>
    <property type="match status" value="1"/>
</dbReference>
<dbReference type="OrthoDB" id="9791139at2"/>
<comment type="caution">
    <text evidence="4">Lacks conserved residue(s) required for the propagation of feature annotation.</text>
</comment>
<dbReference type="InterPro" id="IPR006148">
    <property type="entry name" value="Glc/Gal-6P_isomerase"/>
</dbReference>
<comment type="caution">
    <text evidence="6">The sequence shown here is derived from an EMBL/GenBank/DDBJ whole genome shotgun (WGS) entry which is preliminary data.</text>
</comment>
<evidence type="ECO:0000256" key="4">
    <source>
        <dbReference type="HAMAP-Rule" id="MF_01241"/>
    </source>
</evidence>
<comment type="pathway">
    <text evidence="4">Amino-sugar metabolism; N-acetylneuraminate degradation; D-fructose 6-phosphate from N-acetylneuraminate: step 5/5.</text>
</comment>
<dbReference type="STRING" id="472963.BKP45_07075"/>
<dbReference type="EMBL" id="MLQS01000001">
    <property type="protein sequence ID" value="OIJ22391.1"/>
    <property type="molecule type" value="Genomic_DNA"/>
</dbReference>
<comment type="catalytic activity">
    <reaction evidence="1 4">
        <text>alpha-D-glucosamine 6-phosphate + H2O = beta-D-fructose 6-phosphate + NH4(+)</text>
        <dbReference type="Rhea" id="RHEA:12172"/>
        <dbReference type="ChEBI" id="CHEBI:15377"/>
        <dbReference type="ChEBI" id="CHEBI:28938"/>
        <dbReference type="ChEBI" id="CHEBI:57634"/>
        <dbReference type="ChEBI" id="CHEBI:75989"/>
        <dbReference type="EC" id="3.5.99.6"/>
    </reaction>
</comment>
<dbReference type="RefSeq" id="WP_071388946.1">
    <property type="nucleotide sequence ID" value="NZ_MLQS01000001.1"/>
</dbReference>
<dbReference type="HAMAP" id="MF_01241">
    <property type="entry name" value="GlcN6P_deamin"/>
    <property type="match status" value="1"/>
</dbReference>
<dbReference type="InterPro" id="IPR018321">
    <property type="entry name" value="Glucosamine6P_isomerase_CS"/>
</dbReference>
<dbReference type="NCBIfam" id="TIGR00502">
    <property type="entry name" value="nagB"/>
    <property type="match status" value="1"/>
</dbReference>